<dbReference type="Proteomes" id="UP000605361">
    <property type="component" value="Unassembled WGS sequence"/>
</dbReference>
<proteinExistence type="predicted"/>
<organism evidence="1 2">
    <name type="scientific">Nonomuraea cypriaca</name>
    <dbReference type="NCBI Taxonomy" id="1187855"/>
    <lineage>
        <taxon>Bacteria</taxon>
        <taxon>Bacillati</taxon>
        <taxon>Actinomycetota</taxon>
        <taxon>Actinomycetes</taxon>
        <taxon>Streptosporangiales</taxon>
        <taxon>Streptosporangiaceae</taxon>
        <taxon>Nonomuraea</taxon>
    </lineage>
</organism>
<evidence type="ECO:0000313" key="1">
    <source>
        <dbReference type="EMBL" id="MBF8187077.1"/>
    </source>
</evidence>
<sequence length="132" mass="14655">MTASIIAPFGRWPSPMTGLDVAAVDATVEWIDFVGHRECWVENLPIDDGRDALMAFDGDHITELLPGRHVRSRIIEYGVRPWAPVGADGVVFSDVADGRVHRPFPDGEVRPLTPVAEGVRYGDFTIWRESEV</sequence>
<gene>
    <name evidence="1" type="ORF">ITP53_15295</name>
</gene>
<name>A0A931A670_9ACTN</name>
<dbReference type="RefSeq" id="WP_195896046.1">
    <property type="nucleotide sequence ID" value="NZ_JADOGI010000038.1"/>
</dbReference>
<comment type="caution">
    <text evidence="1">The sequence shown here is derived from an EMBL/GenBank/DDBJ whole genome shotgun (WGS) entry which is preliminary data.</text>
</comment>
<reference evidence="1" key="1">
    <citation type="submission" date="2020-11" db="EMBL/GenBank/DDBJ databases">
        <title>Whole-genome analyses of Nonomuraea sp. K274.</title>
        <authorList>
            <person name="Veyisoglu A."/>
        </authorList>
    </citation>
    <scope>NUCLEOTIDE SEQUENCE</scope>
    <source>
        <strain evidence="1">K274</strain>
    </source>
</reference>
<dbReference type="AlphaFoldDB" id="A0A931A670"/>
<protein>
    <submittedName>
        <fullName evidence="1">Uncharacterized protein</fullName>
    </submittedName>
</protein>
<accession>A0A931A670</accession>
<dbReference type="EMBL" id="JADOGI010000038">
    <property type="protein sequence ID" value="MBF8187077.1"/>
    <property type="molecule type" value="Genomic_DNA"/>
</dbReference>
<evidence type="ECO:0000313" key="2">
    <source>
        <dbReference type="Proteomes" id="UP000605361"/>
    </source>
</evidence>
<keyword evidence="2" id="KW-1185">Reference proteome</keyword>